<feature type="transmembrane region" description="Helical" evidence="8">
    <location>
        <begin position="717"/>
        <end position="737"/>
    </location>
</feature>
<feature type="transmembrane region" description="Helical" evidence="8">
    <location>
        <begin position="486"/>
        <end position="505"/>
    </location>
</feature>
<dbReference type="InterPro" id="IPR001851">
    <property type="entry name" value="ABC_transp_permease"/>
</dbReference>
<evidence type="ECO:0000256" key="7">
    <source>
        <dbReference type="ARBA" id="ARBA00023136"/>
    </source>
</evidence>
<feature type="transmembrane region" description="Helical" evidence="8">
    <location>
        <begin position="584"/>
        <end position="608"/>
    </location>
</feature>
<evidence type="ECO:0000256" key="1">
    <source>
        <dbReference type="ARBA" id="ARBA00004651"/>
    </source>
</evidence>
<keyword evidence="6 8" id="KW-1133">Transmembrane helix</keyword>
<dbReference type="EMBL" id="BSVA01000001">
    <property type="protein sequence ID" value="GMA91097.1"/>
    <property type="molecule type" value="Genomic_DNA"/>
</dbReference>
<dbReference type="CDD" id="cd06580">
    <property type="entry name" value="TM_PBP1_transp_TpRbsC_like"/>
    <property type="match status" value="1"/>
</dbReference>
<organism evidence="10 11">
    <name type="scientific">Homoserinibacter gongjuensis</name>
    <dbReference type="NCBI Taxonomy" id="1162968"/>
    <lineage>
        <taxon>Bacteria</taxon>
        <taxon>Bacillati</taxon>
        <taxon>Actinomycetota</taxon>
        <taxon>Actinomycetes</taxon>
        <taxon>Micrococcales</taxon>
        <taxon>Microbacteriaceae</taxon>
        <taxon>Homoserinibacter</taxon>
    </lineage>
</organism>
<dbReference type="Pfam" id="PF02653">
    <property type="entry name" value="BPD_transp_2"/>
    <property type="match status" value="1"/>
</dbReference>
<dbReference type="CDD" id="cd03215">
    <property type="entry name" value="ABC_Carb_Monos_II"/>
    <property type="match status" value="1"/>
</dbReference>
<evidence type="ECO:0000259" key="9">
    <source>
        <dbReference type="PROSITE" id="PS50893"/>
    </source>
</evidence>
<dbReference type="PROSITE" id="PS50893">
    <property type="entry name" value="ABC_TRANSPORTER_2"/>
    <property type="match status" value="1"/>
</dbReference>
<dbReference type="SUPFAM" id="SSF52540">
    <property type="entry name" value="P-loop containing nucleoside triphosphate hydrolases"/>
    <property type="match status" value="2"/>
</dbReference>
<feature type="transmembrane region" description="Helical" evidence="8">
    <location>
        <begin position="543"/>
        <end position="564"/>
    </location>
</feature>
<keyword evidence="11" id="KW-1185">Reference proteome</keyword>
<evidence type="ECO:0000256" key="8">
    <source>
        <dbReference type="SAM" id="Phobius"/>
    </source>
</evidence>
<dbReference type="Gene3D" id="3.40.50.300">
    <property type="entry name" value="P-loop containing nucleotide triphosphate hydrolases"/>
    <property type="match status" value="2"/>
</dbReference>
<proteinExistence type="predicted"/>
<accession>A0ABQ6JWK4</accession>
<dbReference type="Proteomes" id="UP001157069">
    <property type="component" value="Unassembled WGS sequence"/>
</dbReference>
<feature type="domain" description="ABC transporter" evidence="9">
    <location>
        <begin position="139"/>
        <end position="383"/>
    </location>
</feature>
<evidence type="ECO:0000256" key="5">
    <source>
        <dbReference type="ARBA" id="ARBA00022840"/>
    </source>
</evidence>
<dbReference type="Pfam" id="PF00005">
    <property type="entry name" value="ABC_tran"/>
    <property type="match status" value="2"/>
</dbReference>
<gene>
    <name evidence="10" type="ORF">GCM10025869_16260</name>
</gene>
<dbReference type="InterPro" id="IPR017871">
    <property type="entry name" value="ABC_transporter-like_CS"/>
</dbReference>
<feature type="transmembrane region" description="Helical" evidence="8">
    <location>
        <begin position="451"/>
        <end position="474"/>
    </location>
</feature>
<evidence type="ECO:0000256" key="2">
    <source>
        <dbReference type="ARBA" id="ARBA00022475"/>
    </source>
</evidence>
<evidence type="ECO:0000256" key="3">
    <source>
        <dbReference type="ARBA" id="ARBA00022692"/>
    </source>
</evidence>
<evidence type="ECO:0000313" key="10">
    <source>
        <dbReference type="EMBL" id="GMA91097.1"/>
    </source>
</evidence>
<protein>
    <recommendedName>
        <fullName evidence="9">ABC transporter domain-containing protein</fullName>
    </recommendedName>
</protein>
<keyword evidence="5" id="KW-0067">ATP-binding</keyword>
<dbReference type="InterPro" id="IPR003439">
    <property type="entry name" value="ABC_transporter-like_ATP-bd"/>
</dbReference>
<feature type="transmembrane region" description="Helical" evidence="8">
    <location>
        <begin position="410"/>
        <end position="431"/>
    </location>
</feature>
<dbReference type="PANTHER" id="PTHR43790">
    <property type="entry name" value="CARBOHYDRATE TRANSPORT ATP-BINDING PROTEIN MG119-RELATED"/>
    <property type="match status" value="1"/>
</dbReference>
<dbReference type="InterPro" id="IPR050107">
    <property type="entry name" value="ABC_carbohydrate_import_ATPase"/>
</dbReference>
<feature type="transmembrane region" description="Helical" evidence="8">
    <location>
        <begin position="636"/>
        <end position="655"/>
    </location>
</feature>
<keyword evidence="7 8" id="KW-0472">Membrane</keyword>
<keyword evidence="4" id="KW-0547">Nucleotide-binding</keyword>
<dbReference type="PANTHER" id="PTHR43790:SF4">
    <property type="entry name" value="GUANOSINE IMPORT ATP-BINDING PROTEIN NUPO"/>
    <property type="match status" value="1"/>
</dbReference>
<comment type="caution">
    <text evidence="10">The sequence shown here is derived from an EMBL/GenBank/DDBJ whole genome shotgun (WGS) entry which is preliminary data.</text>
</comment>
<reference evidence="11" key="1">
    <citation type="journal article" date="2019" name="Int. J. Syst. Evol. Microbiol.">
        <title>The Global Catalogue of Microorganisms (GCM) 10K type strain sequencing project: providing services to taxonomists for standard genome sequencing and annotation.</title>
        <authorList>
            <consortium name="The Broad Institute Genomics Platform"/>
            <consortium name="The Broad Institute Genome Sequencing Center for Infectious Disease"/>
            <person name="Wu L."/>
            <person name="Ma J."/>
        </authorList>
    </citation>
    <scope>NUCLEOTIDE SEQUENCE [LARGE SCALE GENOMIC DNA]</scope>
    <source>
        <strain evidence="11">NBRC 108755</strain>
    </source>
</reference>
<keyword evidence="2" id="KW-1003">Cell membrane</keyword>
<dbReference type="InterPro" id="IPR027417">
    <property type="entry name" value="P-loop_NTPase"/>
</dbReference>
<evidence type="ECO:0000256" key="6">
    <source>
        <dbReference type="ARBA" id="ARBA00022989"/>
    </source>
</evidence>
<sequence>MRALSERYGLGVPPNAVVGSLSVGMQQRAELLKALARDARVLILDEPTSVLTPQEAQELIGLLAQLAADGMGIFLISHKLEEVLRLVDRVTVLRRGRLVATLDAAGTTQAQLAEMMVGTLSIIDTERHEHAPRGETPRLRAEAISTRAEGMRGDVHDVSLELYPGEVLGIAGVEGSGQVELIEALAGVRPLSGGSVHLDSENISRLSVRERQRRGIAHIAADRHAAGFVATLSVADNLILPVANEPEFSRGGVLRRAAIRQHVTQLIEQYDIRVAGPDVLAGTLSGGNQQRVVVAREFSRNPSVILSCFATRGLDFASIAAVHDRVRTMRAKGAAIAFASVDLDELLTLSDRILVLYQGRVAGILDAREATSEKLGLLMGGGGSMMARITDALRTVSQSLGSRRRIAEGLLVPLISVLLALATVAIILLIVGANPLTAYASMINAAFGSPYAVSATIIKAMPRLLAALGIAIAIRANLWNIGAEGQIYIGGTAAAGMVLALPALPQPLVPIVAIVAGGLAGAAWGAIPGFLRAHRGINEVITSLMLVYVGIQITQYLLEGPWAVPMSTFPATAPFEAHAKLPVLIPGTVLNAGIFVVLVGVALSWFLVDRTRFGLELRSLGGNEIASGFLGIKVKFMIIATMAVSGAFAGVAGAVETIGIRGRLIEGFSPGFGFEAIAIALLGRLHPAGIVAAALLFGALDAGGAGLQTSARGVSSAIVMVAAGLSVGYVLVGMGYMDKRAKRRAARRALVNAAAAASAQQVSTGVDAR</sequence>
<evidence type="ECO:0000256" key="4">
    <source>
        <dbReference type="ARBA" id="ARBA00022741"/>
    </source>
</evidence>
<name>A0ABQ6JWK4_9MICO</name>
<evidence type="ECO:0000313" key="11">
    <source>
        <dbReference type="Proteomes" id="UP001157069"/>
    </source>
</evidence>
<dbReference type="PROSITE" id="PS00211">
    <property type="entry name" value="ABC_TRANSPORTER_1"/>
    <property type="match status" value="1"/>
</dbReference>
<keyword evidence="3 8" id="KW-0812">Transmembrane</keyword>
<comment type="subcellular location">
    <subcellularLocation>
        <location evidence="1">Cell membrane</location>
        <topology evidence="1">Multi-pass membrane protein</topology>
    </subcellularLocation>
</comment>
<feature type="transmembrane region" description="Helical" evidence="8">
    <location>
        <begin position="511"/>
        <end position="531"/>
    </location>
</feature>